<evidence type="ECO:0000313" key="1">
    <source>
        <dbReference type="Proteomes" id="UP000887579"/>
    </source>
</evidence>
<sequence length="79" mass="9194">MLGVVLTSMMGLFGKTKDPKDHVREMTRKMRSEMTKIDRQVNQIQRKEEQIKREIKVEAKKGNKDACLVLAKGLIHSRR</sequence>
<organism evidence="1 2">
    <name type="scientific">Panagrolaimus sp. ES5</name>
    <dbReference type="NCBI Taxonomy" id="591445"/>
    <lineage>
        <taxon>Eukaryota</taxon>
        <taxon>Metazoa</taxon>
        <taxon>Ecdysozoa</taxon>
        <taxon>Nematoda</taxon>
        <taxon>Chromadorea</taxon>
        <taxon>Rhabditida</taxon>
        <taxon>Tylenchina</taxon>
        <taxon>Panagrolaimomorpha</taxon>
        <taxon>Panagrolaimoidea</taxon>
        <taxon>Panagrolaimidae</taxon>
        <taxon>Panagrolaimus</taxon>
    </lineage>
</organism>
<name>A0AC34GKK4_9BILA</name>
<proteinExistence type="predicted"/>
<protein>
    <submittedName>
        <fullName evidence="2">Uncharacterized protein</fullName>
    </submittedName>
</protein>
<evidence type="ECO:0000313" key="2">
    <source>
        <dbReference type="WBParaSite" id="ES5_v2.g30070.t1"/>
    </source>
</evidence>
<accession>A0AC34GKK4</accession>
<reference evidence="2" key="1">
    <citation type="submission" date="2022-11" db="UniProtKB">
        <authorList>
            <consortium name="WormBaseParasite"/>
        </authorList>
    </citation>
    <scope>IDENTIFICATION</scope>
</reference>
<dbReference type="WBParaSite" id="ES5_v2.g30070.t1">
    <property type="protein sequence ID" value="ES5_v2.g30070.t1"/>
    <property type="gene ID" value="ES5_v2.g30070"/>
</dbReference>
<dbReference type="Proteomes" id="UP000887579">
    <property type="component" value="Unplaced"/>
</dbReference>